<accession>A0A926NHS6</accession>
<evidence type="ECO:0000256" key="3">
    <source>
        <dbReference type="ARBA" id="ARBA00022969"/>
    </source>
</evidence>
<sequence length="59" mass="6669">MNIQRAKEISGSGKSYQVTFNGKPIYIQHVDEGKATARIFFDGNPEDEHEVSVTELKEE</sequence>
<keyword evidence="6" id="KW-1185">Reference proteome</keyword>
<dbReference type="GO" id="GO:0030435">
    <property type="term" value="P:sporulation resulting in formation of a cellular spore"/>
    <property type="evidence" value="ECO:0007669"/>
    <property type="project" value="UniProtKB-KW"/>
</dbReference>
<dbReference type="GO" id="GO:0042601">
    <property type="term" value="C:endospore-forming forespore"/>
    <property type="evidence" value="ECO:0007669"/>
    <property type="project" value="InterPro"/>
</dbReference>
<keyword evidence="3 4" id="KW-0749">Sporulation</keyword>
<dbReference type="InterPro" id="IPR012610">
    <property type="entry name" value="SASP_SspH"/>
</dbReference>
<dbReference type="AlphaFoldDB" id="A0A926NHS6"/>
<reference evidence="5" key="1">
    <citation type="submission" date="2020-09" db="EMBL/GenBank/DDBJ databases">
        <title>A novel bacterium of genus Bacillus, isolated from South China Sea.</title>
        <authorList>
            <person name="Huang H."/>
            <person name="Mo K."/>
            <person name="Hu Y."/>
        </authorList>
    </citation>
    <scope>NUCLEOTIDE SEQUENCE</scope>
    <source>
        <strain evidence="5">IB182487</strain>
    </source>
</reference>
<evidence type="ECO:0000256" key="4">
    <source>
        <dbReference type="HAMAP-Rule" id="MF_00667"/>
    </source>
</evidence>
<dbReference type="NCBIfam" id="TIGR02861">
    <property type="entry name" value="SASP_H"/>
    <property type="match status" value="1"/>
</dbReference>
<dbReference type="Pfam" id="PF08141">
    <property type="entry name" value="SspH"/>
    <property type="match status" value="1"/>
</dbReference>
<comment type="induction">
    <text evidence="4">Expressed only in the forespore compartment of sporulating cells.</text>
</comment>
<evidence type="ECO:0000256" key="1">
    <source>
        <dbReference type="ARBA" id="ARBA00004288"/>
    </source>
</evidence>
<comment type="subcellular location">
    <subcellularLocation>
        <location evidence="1 4">Spore core</location>
    </subcellularLocation>
</comment>
<gene>
    <name evidence="4" type="primary">sspH</name>
    <name evidence="5" type="ORF">IC621_13730</name>
</gene>
<dbReference type="EMBL" id="JACXAI010000017">
    <property type="protein sequence ID" value="MBD1381295.1"/>
    <property type="molecule type" value="Genomic_DNA"/>
</dbReference>
<comment type="similarity">
    <text evidence="2 4">Belongs to the SspH family.</text>
</comment>
<evidence type="ECO:0000313" key="6">
    <source>
        <dbReference type="Proteomes" id="UP000626844"/>
    </source>
</evidence>
<proteinExistence type="evidence at transcript level"/>
<dbReference type="HAMAP" id="MF_00667">
    <property type="entry name" value="SspH"/>
    <property type="match status" value="1"/>
</dbReference>
<organism evidence="5 6">
    <name type="scientific">Metabacillus arenae</name>
    <dbReference type="NCBI Taxonomy" id="2771434"/>
    <lineage>
        <taxon>Bacteria</taxon>
        <taxon>Bacillati</taxon>
        <taxon>Bacillota</taxon>
        <taxon>Bacilli</taxon>
        <taxon>Bacillales</taxon>
        <taxon>Bacillaceae</taxon>
        <taxon>Metabacillus</taxon>
    </lineage>
</organism>
<protein>
    <recommendedName>
        <fullName evidence="4">Small, acid-soluble spore protein H</fullName>
        <shortName evidence="4">SASP H</shortName>
    </recommendedName>
</protein>
<dbReference type="RefSeq" id="WP_191158893.1">
    <property type="nucleotide sequence ID" value="NZ_JACXAI010000017.1"/>
</dbReference>
<evidence type="ECO:0000313" key="5">
    <source>
        <dbReference type="EMBL" id="MBD1381295.1"/>
    </source>
</evidence>
<dbReference type="Proteomes" id="UP000626844">
    <property type="component" value="Unassembled WGS sequence"/>
</dbReference>
<evidence type="ECO:0000256" key="2">
    <source>
        <dbReference type="ARBA" id="ARBA00006573"/>
    </source>
</evidence>
<comment type="caution">
    <text evidence="5">The sequence shown here is derived from an EMBL/GenBank/DDBJ whole genome shotgun (WGS) entry which is preliminary data.</text>
</comment>
<name>A0A926NHS6_9BACI</name>
<dbReference type="GO" id="GO:0030436">
    <property type="term" value="P:asexual sporulation"/>
    <property type="evidence" value="ECO:0007669"/>
    <property type="project" value="UniProtKB-UniRule"/>
</dbReference>